<name>A0A3R9QY05_9CREN</name>
<gene>
    <name evidence="2" type="ORF">D9Q81_08145</name>
</gene>
<dbReference type="Proteomes" id="UP000278149">
    <property type="component" value="Unassembled WGS sequence"/>
</dbReference>
<dbReference type="Pfam" id="PF02697">
    <property type="entry name" value="VAPB_antitox"/>
    <property type="match status" value="1"/>
</dbReference>
<dbReference type="EMBL" id="RCOR01000042">
    <property type="protein sequence ID" value="RSN67750.1"/>
    <property type="molecule type" value="Genomic_DNA"/>
</dbReference>
<evidence type="ECO:0008006" key="4">
    <source>
        <dbReference type="Google" id="ProtNLM"/>
    </source>
</evidence>
<proteinExistence type="predicted"/>
<accession>A0A3R9QY05</accession>
<protein>
    <recommendedName>
        <fullName evidence="4">CopG family transcriptional regulator</fullName>
    </recommendedName>
</protein>
<dbReference type="AlphaFoldDB" id="A0A3R9QY05"/>
<dbReference type="InterPro" id="IPR003847">
    <property type="entry name" value="Put_antitoxin"/>
</dbReference>
<sequence length="76" mass="9500">MMTYTTIPVKREVKERLEKFKGEREWSDFLNDLIDEVIRVKREESFRKLRELTLKHLDEIEESHRKFRREFSLDSR</sequence>
<dbReference type="RefSeq" id="WP_125742638.1">
    <property type="nucleotide sequence ID" value="NZ_RCOR01000042.1"/>
</dbReference>
<evidence type="ECO:0000313" key="3">
    <source>
        <dbReference type="Proteomes" id="UP000278149"/>
    </source>
</evidence>
<organism evidence="2 3">
    <name type="scientific">Candidatus Korarchaeum cryptofilum</name>
    <dbReference type="NCBI Taxonomy" id="498846"/>
    <lineage>
        <taxon>Archaea</taxon>
        <taxon>Thermoproteota</taxon>
        <taxon>Candidatus Korarchaeia</taxon>
        <taxon>Candidatus Korarchaeales</taxon>
        <taxon>Candidatus Korarchaeaceae</taxon>
        <taxon>Candidatus Korarchaeum</taxon>
    </lineage>
</organism>
<evidence type="ECO:0000313" key="2">
    <source>
        <dbReference type="EMBL" id="RSN67750.1"/>
    </source>
</evidence>
<keyword evidence="1" id="KW-1277">Toxin-antitoxin system</keyword>
<evidence type="ECO:0000256" key="1">
    <source>
        <dbReference type="ARBA" id="ARBA00022649"/>
    </source>
</evidence>
<reference evidence="2 3" key="1">
    <citation type="submission" date="2018-10" db="EMBL/GenBank/DDBJ databases">
        <title>Co-occurring genomic capacity for anaerobic methane metabolism and dissimilatory sulfite reduction discovered in the Korarchaeota.</title>
        <authorList>
            <person name="Mckay L.J."/>
            <person name="Dlakic M."/>
            <person name="Fields M.W."/>
            <person name="Delmont T.O."/>
            <person name="Eren A.M."/>
            <person name="Jay Z.J."/>
            <person name="Klingelsmith K.B."/>
            <person name="Rusch D.B."/>
            <person name="Inskeep W.P."/>
        </authorList>
    </citation>
    <scope>NUCLEOTIDE SEQUENCE [LARGE SCALE GENOMIC DNA]</scope>
    <source>
        <strain evidence="2 3">WS</strain>
    </source>
</reference>
<comment type="caution">
    <text evidence="2">The sequence shown here is derived from an EMBL/GenBank/DDBJ whole genome shotgun (WGS) entry which is preliminary data.</text>
</comment>